<evidence type="ECO:0000313" key="7">
    <source>
        <dbReference type="Proteomes" id="UP000249390"/>
    </source>
</evidence>
<dbReference type="InterPro" id="IPR036420">
    <property type="entry name" value="BRCT_dom_sf"/>
</dbReference>
<dbReference type="InterPro" id="IPR001357">
    <property type="entry name" value="BRCT_dom"/>
</dbReference>
<dbReference type="PANTHER" id="PTHR23196">
    <property type="entry name" value="PAX TRANSCRIPTION ACTIVATION DOMAIN INTERACTING PROTEIN"/>
    <property type="match status" value="1"/>
</dbReference>
<organism evidence="6 7">
    <name type="scientific">Cuscuta australis</name>
    <dbReference type="NCBI Taxonomy" id="267555"/>
    <lineage>
        <taxon>Eukaryota</taxon>
        <taxon>Viridiplantae</taxon>
        <taxon>Streptophyta</taxon>
        <taxon>Embryophyta</taxon>
        <taxon>Tracheophyta</taxon>
        <taxon>Spermatophyta</taxon>
        <taxon>Magnoliopsida</taxon>
        <taxon>eudicotyledons</taxon>
        <taxon>Gunneridae</taxon>
        <taxon>Pentapetalae</taxon>
        <taxon>asterids</taxon>
        <taxon>lamiids</taxon>
        <taxon>Solanales</taxon>
        <taxon>Convolvulaceae</taxon>
        <taxon>Cuscuteae</taxon>
        <taxon>Cuscuta</taxon>
        <taxon>Cuscuta subgen. Grammica</taxon>
        <taxon>Cuscuta sect. Cleistogrammica</taxon>
    </lineage>
</organism>
<proteinExistence type="predicted"/>
<feature type="region of interest" description="Disordered" evidence="4">
    <location>
        <begin position="623"/>
        <end position="653"/>
    </location>
</feature>
<feature type="compositionally biased region" description="Basic and acidic residues" evidence="4">
    <location>
        <begin position="1"/>
        <end position="10"/>
    </location>
</feature>
<dbReference type="Pfam" id="PF16589">
    <property type="entry name" value="BRCT_2"/>
    <property type="match status" value="1"/>
</dbReference>
<dbReference type="CDD" id="cd17744">
    <property type="entry name" value="BRCT_MDC1_rpt1"/>
    <property type="match status" value="1"/>
</dbReference>
<keyword evidence="2" id="KW-0227">DNA damage</keyword>
<feature type="region of interest" description="Disordered" evidence="4">
    <location>
        <begin position="743"/>
        <end position="762"/>
    </location>
</feature>
<dbReference type="EMBL" id="NQVE01000146">
    <property type="protein sequence ID" value="RAL44319.1"/>
    <property type="molecule type" value="Genomic_DNA"/>
</dbReference>
<dbReference type="CDD" id="cd18432">
    <property type="entry name" value="BRCT_PAXIP1_rpt6_like"/>
    <property type="match status" value="1"/>
</dbReference>
<dbReference type="SMART" id="SM00292">
    <property type="entry name" value="BRCT"/>
    <property type="match status" value="1"/>
</dbReference>
<evidence type="ECO:0000313" key="6">
    <source>
        <dbReference type="EMBL" id="RAL44319.1"/>
    </source>
</evidence>
<reference evidence="6 7" key="1">
    <citation type="submission" date="2018-06" db="EMBL/GenBank/DDBJ databases">
        <title>The Genome of Cuscuta australis (Dodder) Provides Insight into the Evolution of Plant Parasitism.</title>
        <authorList>
            <person name="Liu H."/>
        </authorList>
    </citation>
    <scope>NUCLEOTIDE SEQUENCE [LARGE SCALE GENOMIC DNA]</scope>
    <source>
        <strain evidence="7">cv. Yunnan</strain>
        <tissue evidence="6">Vines</tissue>
    </source>
</reference>
<evidence type="ECO:0000259" key="5">
    <source>
        <dbReference type="PROSITE" id="PS50172"/>
    </source>
</evidence>
<feature type="domain" description="BRCT" evidence="5">
    <location>
        <begin position="908"/>
        <end position="997"/>
    </location>
</feature>
<feature type="region of interest" description="Disordered" evidence="4">
    <location>
        <begin position="538"/>
        <end position="567"/>
    </location>
</feature>
<dbReference type="PANTHER" id="PTHR23196:SF1">
    <property type="entry name" value="PAX-INTERACTING PROTEIN 1"/>
    <property type="match status" value="1"/>
</dbReference>
<dbReference type="Proteomes" id="UP000249390">
    <property type="component" value="Unassembled WGS sequence"/>
</dbReference>
<evidence type="ECO:0000256" key="2">
    <source>
        <dbReference type="ARBA" id="ARBA00022763"/>
    </source>
</evidence>
<sequence>MAQSRGKNDEDLPNASYSDADLTDDETQPVDSPFFTKGGNIQGEKDHKWLMNTMPVDDLLQCGNDFETQPVDLYGDTQLLDFSGNPHEVEIEGETQVVYDHDGVEHMHTQVLDEWNFEVTSDSDCEGSDRTEVICETQEISDNTAISMSQLDFQKTRPDEEADRCLEVQSDVLSNMKCHSGPVHCGFTSIRIASLRSSGLAAKGLAHSRSDGDSNKRNSSLELIRTMQDMPFVEENAKRKVNNTHGCEDNVELSKVLGTENRCKSGSSAARKLFTEDTVDDMEYAEHGNADANNVADLPQMFTSENLLAGLSYIDSQEPGDESQAKAFDVVDRFLKFNGVQDDEDIEMGKSSVEKTKSVPSAKRTKRLIVAATGSRHEVDSIFDWDDNCEDDGGGEFFQKNKELLFDNKISTSRRKPMRLNTDQKRVVGNCECTVEISESCKKKDTKVKSNSKKSNTMTEKPKSRGKFLKELNKNLIDMFDDEVEENKTGNDDVHTTDVGIDTQMAAEAMHSLCFGSSLIEEGSITANIKNSSFKSGVNHESQLRQSSQNNGSCSTRPATRQSLKAEQRVATTVKIAENPKKQCDGKLLETKSTRSNVRLHDAAKQIQAAERKEESAFGAGKKFGINRGLDTPSNSSMSLKKRPFHELSNSPTPVAYRTRQHFVMNQQNCTRNIPNNMTKEINGEEGAFNSNKSLPDDGSCNTSTKKRFASKLGNMDLSVSKIGQMIHPKGIRTRRTRASMLQENNDQSNMRPSRSITDGGAPVYMSKRKKIRIAEESVLECSQSVHEEDASNNGAADAGGISVPGIILNGKAPKKCSKNRDVQCQKTKDVCKANEVDASPKYQPKTSTSPSTTPVNCMTPRIEASPICAGDEYHKRSCRSSALRYSLIRELNSLQSDGVPMNVKDSRRRRDMTNVRVLFSRHLDHDITKQQKKILTRLGASLASSMSDATHFVTDEFVRTRNILEAIAFGKPVVTHLWLESCAQASCLIDEKNHILRDVKKEKEFGFSMPISLARARQHPLLQEFRVFITPNTKPGTGILNGLVKAVHGLPIERCGRSARKDVTSADDILILSCEDDYDLCVPFLEKGIPVYSSELLLNGIVTQKLEYERYQLFTEHFKRTRSTVWMKKNNNQNSHVRKS</sequence>
<accession>A0A328DJ36</accession>
<dbReference type="Pfam" id="PF16770">
    <property type="entry name" value="RTT107_BRCT_5"/>
    <property type="match status" value="1"/>
</dbReference>
<dbReference type="PROSITE" id="PS50172">
    <property type="entry name" value="BRCT"/>
    <property type="match status" value="1"/>
</dbReference>
<evidence type="ECO:0000256" key="3">
    <source>
        <dbReference type="ARBA" id="ARBA00023242"/>
    </source>
</evidence>
<dbReference type="GO" id="GO:0006974">
    <property type="term" value="P:DNA damage response"/>
    <property type="evidence" value="ECO:0007669"/>
    <property type="project" value="UniProtKB-KW"/>
</dbReference>
<dbReference type="AlphaFoldDB" id="A0A328DJ36"/>
<name>A0A328DJ36_9ASTE</name>
<comment type="subcellular location">
    <subcellularLocation>
        <location evidence="1">Nucleus</location>
    </subcellularLocation>
</comment>
<dbReference type="InterPro" id="IPR051579">
    <property type="entry name" value="DDR_Transcriptional_Reg"/>
</dbReference>
<feature type="compositionally biased region" description="Polar residues" evidence="4">
    <location>
        <begin position="743"/>
        <end position="757"/>
    </location>
</feature>
<gene>
    <name evidence="6" type="ORF">DM860_015679</name>
</gene>
<protein>
    <recommendedName>
        <fullName evidence="5">BRCT domain-containing protein</fullName>
    </recommendedName>
</protein>
<keyword evidence="3" id="KW-0539">Nucleus</keyword>
<keyword evidence="7" id="KW-1185">Reference proteome</keyword>
<dbReference type="GO" id="GO:0005634">
    <property type="term" value="C:nucleus"/>
    <property type="evidence" value="ECO:0007669"/>
    <property type="project" value="UniProtKB-SubCell"/>
</dbReference>
<dbReference type="SUPFAM" id="SSF52113">
    <property type="entry name" value="BRCT domain"/>
    <property type="match status" value="1"/>
</dbReference>
<evidence type="ECO:0000256" key="1">
    <source>
        <dbReference type="ARBA" id="ARBA00004123"/>
    </source>
</evidence>
<dbReference type="Gene3D" id="3.40.50.10190">
    <property type="entry name" value="BRCT domain"/>
    <property type="match status" value="2"/>
</dbReference>
<feature type="compositionally biased region" description="Polar residues" evidence="4">
    <location>
        <begin position="538"/>
        <end position="565"/>
    </location>
</feature>
<evidence type="ECO:0000256" key="4">
    <source>
        <dbReference type="SAM" id="MobiDB-lite"/>
    </source>
</evidence>
<comment type="caution">
    <text evidence="6">The sequence shown here is derived from an EMBL/GenBank/DDBJ whole genome shotgun (WGS) entry which is preliminary data.</text>
</comment>
<feature type="region of interest" description="Disordered" evidence="4">
    <location>
        <begin position="1"/>
        <end position="39"/>
    </location>
</feature>